<name>A0A965ZHC8_9SPHI</name>
<reference evidence="5" key="2">
    <citation type="submission" date="2020-10" db="EMBL/GenBank/DDBJ databases">
        <title>Mucilaginibacter sp. nov., isolated from soil.</title>
        <authorList>
            <person name="Jeon C.O."/>
        </authorList>
    </citation>
    <scope>NUCLEOTIDE SEQUENCE</scope>
    <source>
        <strain evidence="5">R11</strain>
    </source>
</reference>
<keyword evidence="1" id="KW-0805">Transcription regulation</keyword>
<dbReference type="Gene3D" id="1.10.10.60">
    <property type="entry name" value="Homeodomain-like"/>
    <property type="match status" value="1"/>
</dbReference>
<accession>A0A965ZHC8</accession>
<dbReference type="PROSITE" id="PS01124">
    <property type="entry name" value="HTH_ARAC_FAMILY_2"/>
    <property type="match status" value="1"/>
</dbReference>
<dbReference type="EMBL" id="WWEO01000042">
    <property type="protein sequence ID" value="NCD69767.1"/>
    <property type="molecule type" value="Genomic_DNA"/>
</dbReference>
<keyword evidence="3" id="KW-0804">Transcription</keyword>
<dbReference type="GO" id="GO:0043565">
    <property type="term" value="F:sequence-specific DNA binding"/>
    <property type="evidence" value="ECO:0007669"/>
    <property type="project" value="InterPro"/>
</dbReference>
<dbReference type="GO" id="GO:0003700">
    <property type="term" value="F:DNA-binding transcription factor activity"/>
    <property type="evidence" value="ECO:0007669"/>
    <property type="project" value="InterPro"/>
</dbReference>
<dbReference type="SMART" id="SM00342">
    <property type="entry name" value="HTH_ARAC"/>
    <property type="match status" value="1"/>
</dbReference>
<dbReference type="SUPFAM" id="SSF46689">
    <property type="entry name" value="Homeodomain-like"/>
    <property type="match status" value="1"/>
</dbReference>
<protein>
    <submittedName>
        <fullName evidence="5">Helix-turn-helix domain-containing protein</fullName>
    </submittedName>
</protein>
<dbReference type="InterPro" id="IPR009057">
    <property type="entry name" value="Homeodomain-like_sf"/>
</dbReference>
<evidence type="ECO:0000256" key="2">
    <source>
        <dbReference type="ARBA" id="ARBA00023125"/>
    </source>
</evidence>
<dbReference type="AlphaFoldDB" id="A0A965ZHC8"/>
<evidence type="ECO:0000256" key="3">
    <source>
        <dbReference type="ARBA" id="ARBA00023163"/>
    </source>
</evidence>
<evidence type="ECO:0000259" key="4">
    <source>
        <dbReference type="PROSITE" id="PS01124"/>
    </source>
</evidence>
<comment type="caution">
    <text evidence="5">The sequence shown here is derived from an EMBL/GenBank/DDBJ whole genome shotgun (WGS) entry which is preliminary data.</text>
</comment>
<organism evidence="5 6">
    <name type="scientific">Mucilaginibacter agri</name>
    <dbReference type="NCBI Taxonomy" id="2695265"/>
    <lineage>
        <taxon>Bacteria</taxon>
        <taxon>Pseudomonadati</taxon>
        <taxon>Bacteroidota</taxon>
        <taxon>Sphingobacteriia</taxon>
        <taxon>Sphingobacteriales</taxon>
        <taxon>Sphingobacteriaceae</taxon>
        <taxon>Mucilaginibacter</taxon>
    </lineage>
</organism>
<dbReference type="PANTHER" id="PTHR43280">
    <property type="entry name" value="ARAC-FAMILY TRANSCRIPTIONAL REGULATOR"/>
    <property type="match status" value="1"/>
</dbReference>
<keyword evidence="6" id="KW-1185">Reference proteome</keyword>
<dbReference type="Pfam" id="PF02311">
    <property type="entry name" value="AraC_binding"/>
    <property type="match status" value="1"/>
</dbReference>
<reference evidence="5" key="1">
    <citation type="submission" date="2020-01" db="EMBL/GenBank/DDBJ databases">
        <authorList>
            <person name="Seo Y.L."/>
        </authorList>
    </citation>
    <scope>NUCLEOTIDE SEQUENCE</scope>
    <source>
        <strain evidence="5">R11</strain>
    </source>
</reference>
<dbReference type="Proteomes" id="UP000638732">
    <property type="component" value="Unassembled WGS sequence"/>
</dbReference>
<evidence type="ECO:0000313" key="6">
    <source>
        <dbReference type="Proteomes" id="UP000638732"/>
    </source>
</evidence>
<feature type="domain" description="HTH araC/xylS-type" evidence="4">
    <location>
        <begin position="176"/>
        <end position="274"/>
    </location>
</feature>
<sequence length="285" mass="32811">MKNILSADNEVLLGLKQAHSDDLSVPTSFPFYTVILIMEGSGIYHADFGNFPFAGQMLLFSTPLQQIHISADSAFTYQMLQFHGDFYCIEYHKAQVSCNGLLFNNIYIEPSVKLTNHEALAFERLLADMEQEFTANPADDIVLRSFLQLFLAKSSSIKMRSMDAANQQNERDEQMEQFSKLLNTHFLQLHKPTDYANLLSMTPNNFSKRCTRYFKKSPSVLIQERIILEAKKKLHLTRLSIKEIAYSLNFSDEFYFSRFFKKFTQVSPQSFREKAGISIVADMPE</sequence>
<dbReference type="InterPro" id="IPR003313">
    <property type="entry name" value="AraC-bd"/>
</dbReference>
<evidence type="ECO:0000313" key="5">
    <source>
        <dbReference type="EMBL" id="NCD69767.1"/>
    </source>
</evidence>
<dbReference type="InterPro" id="IPR018060">
    <property type="entry name" value="HTH_AraC"/>
</dbReference>
<dbReference type="Pfam" id="PF12833">
    <property type="entry name" value="HTH_18"/>
    <property type="match status" value="1"/>
</dbReference>
<gene>
    <name evidence="5" type="ORF">GSY63_10415</name>
</gene>
<dbReference type="RefSeq" id="WP_166585752.1">
    <property type="nucleotide sequence ID" value="NZ_WWEO01000042.1"/>
</dbReference>
<evidence type="ECO:0000256" key="1">
    <source>
        <dbReference type="ARBA" id="ARBA00023015"/>
    </source>
</evidence>
<keyword evidence="2" id="KW-0238">DNA-binding</keyword>
<proteinExistence type="predicted"/>
<dbReference type="PANTHER" id="PTHR43280:SF32">
    <property type="entry name" value="TRANSCRIPTIONAL REGULATORY PROTEIN"/>
    <property type="match status" value="1"/>
</dbReference>